<feature type="transmembrane region" description="Helical" evidence="8">
    <location>
        <begin position="317"/>
        <end position="338"/>
    </location>
</feature>
<keyword evidence="5 8" id="KW-0812">Transmembrane</keyword>
<keyword evidence="7 8" id="KW-0472">Membrane</keyword>
<evidence type="ECO:0000256" key="1">
    <source>
        <dbReference type="ARBA" id="ARBA00003279"/>
    </source>
</evidence>
<dbReference type="InterPro" id="IPR020846">
    <property type="entry name" value="MFS_dom"/>
</dbReference>
<comment type="caution">
    <text evidence="10">The sequence shown here is derived from an EMBL/GenBank/DDBJ whole genome shotgun (WGS) entry which is preliminary data.</text>
</comment>
<dbReference type="PROSITE" id="PS50850">
    <property type="entry name" value="MFS"/>
    <property type="match status" value="1"/>
</dbReference>
<organism evidence="10 11">
    <name type="scientific">Mycetohabitans endofungorum</name>
    <dbReference type="NCBI Taxonomy" id="417203"/>
    <lineage>
        <taxon>Bacteria</taxon>
        <taxon>Pseudomonadati</taxon>
        <taxon>Pseudomonadota</taxon>
        <taxon>Betaproteobacteria</taxon>
        <taxon>Burkholderiales</taxon>
        <taxon>Burkholderiaceae</taxon>
        <taxon>Mycetohabitans</taxon>
    </lineage>
</organism>
<evidence type="ECO:0000256" key="5">
    <source>
        <dbReference type="ARBA" id="ARBA00022692"/>
    </source>
</evidence>
<dbReference type="InterPro" id="IPR005829">
    <property type="entry name" value="Sugar_transporter_CS"/>
</dbReference>
<dbReference type="CDD" id="cd17388">
    <property type="entry name" value="MFS_TetA"/>
    <property type="match status" value="1"/>
</dbReference>
<accession>A0A2P5KD07</accession>
<dbReference type="InterPro" id="IPR001958">
    <property type="entry name" value="Tet-R_TetA/multi-R_MdtG-like"/>
</dbReference>
<dbReference type="Gene3D" id="1.20.1250.20">
    <property type="entry name" value="MFS general substrate transporter like domains"/>
    <property type="match status" value="1"/>
</dbReference>
<evidence type="ECO:0000259" key="9">
    <source>
        <dbReference type="PROSITE" id="PS50850"/>
    </source>
</evidence>
<feature type="transmembrane region" description="Helical" evidence="8">
    <location>
        <begin position="12"/>
        <end position="39"/>
    </location>
</feature>
<dbReference type="Pfam" id="PF07690">
    <property type="entry name" value="MFS_1"/>
    <property type="match status" value="1"/>
</dbReference>
<dbReference type="Proteomes" id="UP000243096">
    <property type="component" value="Unassembled WGS sequence"/>
</dbReference>
<dbReference type="GO" id="GO:0016020">
    <property type="term" value="C:membrane"/>
    <property type="evidence" value="ECO:0007669"/>
    <property type="project" value="UniProtKB-SubCell"/>
</dbReference>
<sequence length="423" mass="45087">MVVSAIIQPVNVPYFLMNPALGIILMIVTLAAIGGGIVIPVLPSLLHELSATESVASQYGMLLAVYALAQCLCSSMLGALSDRFGRRPMLLASLIGATIDYAVMAIVPSLWVLIIGRLVAGMTSANLVVATAYLADIAPSGQRASHYGYLHACFGLGLVAGPVLGGLLSQASLRSPFIFAALLSALTFVLAWRALPESHHPHRRALAWKEIHPFAALQGVIRHTGVLPLLAVFFIIALAGRIPHSLWPIYNENRFGWDPRMIGMSLAVFGLLRALTQSLMVKPASARLGEQRAILLGLGIEGLAYVIMAFASRGWVVFAVMPMLVTGGIVLPTLQALLSRRVAQDKQGELQGALASVLSLVGVIGPLVATTLYALSYASWTGWVWLVGALLLLGGMLILNRLLRQWTAPDLNANKPSRQLSGT</sequence>
<feature type="transmembrane region" description="Helical" evidence="8">
    <location>
        <begin position="380"/>
        <end position="399"/>
    </location>
</feature>
<feature type="transmembrane region" description="Helical" evidence="8">
    <location>
        <begin position="89"/>
        <end position="108"/>
    </location>
</feature>
<reference evidence="10 11" key="1">
    <citation type="submission" date="2018-01" db="EMBL/GenBank/DDBJ databases">
        <title>Genomic Encyclopedia of Type Strains, Phase III (KMG-III): the genomes of soil and plant-associated and newly described type strains.</title>
        <authorList>
            <person name="Whitman W."/>
        </authorList>
    </citation>
    <scope>NUCLEOTIDE SEQUENCE [LARGE SCALE GENOMIC DNA]</scope>
    <source>
        <strain evidence="10 11">HKI456</strain>
    </source>
</reference>
<feature type="transmembrane region" description="Helical" evidence="8">
    <location>
        <begin position="114"/>
        <end position="135"/>
    </location>
</feature>
<dbReference type="EMBL" id="PRDW01000003">
    <property type="protein sequence ID" value="PPB84598.1"/>
    <property type="molecule type" value="Genomic_DNA"/>
</dbReference>
<comment type="subcellular location">
    <subcellularLocation>
        <location evidence="2">Membrane</location>
        <topology evidence="2">Multi-pass membrane protein</topology>
    </subcellularLocation>
</comment>
<evidence type="ECO:0000256" key="2">
    <source>
        <dbReference type="ARBA" id="ARBA00004141"/>
    </source>
</evidence>
<feature type="transmembrane region" description="Helical" evidence="8">
    <location>
        <begin position="225"/>
        <end position="242"/>
    </location>
</feature>
<keyword evidence="6 8" id="KW-1133">Transmembrane helix</keyword>
<evidence type="ECO:0000256" key="4">
    <source>
        <dbReference type="ARBA" id="ARBA00022448"/>
    </source>
</evidence>
<feature type="domain" description="Major facilitator superfamily (MFS) profile" evidence="9">
    <location>
        <begin position="15"/>
        <end position="412"/>
    </location>
</feature>
<dbReference type="InterPro" id="IPR036259">
    <property type="entry name" value="MFS_trans_sf"/>
</dbReference>
<evidence type="ECO:0000313" key="10">
    <source>
        <dbReference type="EMBL" id="PPB84598.1"/>
    </source>
</evidence>
<comment type="function">
    <text evidence="1">Resistance to tetracycline by an active tetracycline efflux. This is an energy-dependent process that decreases the accumulation of the antibiotic in whole cells. This protein functions as a metal-tetracycline/H(+) antiporter.</text>
</comment>
<keyword evidence="11" id="KW-1185">Reference proteome</keyword>
<evidence type="ECO:0000256" key="8">
    <source>
        <dbReference type="SAM" id="Phobius"/>
    </source>
</evidence>
<dbReference type="PRINTS" id="PR01035">
    <property type="entry name" value="TCRTETA"/>
</dbReference>
<dbReference type="PROSITE" id="PS00216">
    <property type="entry name" value="SUGAR_TRANSPORT_1"/>
    <property type="match status" value="1"/>
</dbReference>
<name>A0A2P5KD07_9BURK</name>
<feature type="transmembrane region" description="Helical" evidence="8">
    <location>
        <begin position="147"/>
        <end position="171"/>
    </location>
</feature>
<comment type="similarity">
    <text evidence="3">Belongs to the major facilitator superfamily. TCR/Tet family.</text>
</comment>
<feature type="transmembrane region" description="Helical" evidence="8">
    <location>
        <begin position="293"/>
        <end position="311"/>
    </location>
</feature>
<feature type="transmembrane region" description="Helical" evidence="8">
    <location>
        <begin position="177"/>
        <end position="195"/>
    </location>
</feature>
<dbReference type="SUPFAM" id="SSF103473">
    <property type="entry name" value="MFS general substrate transporter"/>
    <property type="match status" value="1"/>
</dbReference>
<gene>
    <name evidence="10" type="ORF">B0O95_103291</name>
</gene>
<protein>
    <submittedName>
        <fullName evidence="10">DHA1 family tetracycline resistance protein-like MFS transporter</fullName>
    </submittedName>
</protein>
<keyword evidence="4" id="KW-0813">Transport</keyword>
<dbReference type="InterPro" id="IPR011701">
    <property type="entry name" value="MFS"/>
</dbReference>
<proteinExistence type="inferred from homology"/>
<evidence type="ECO:0000313" key="11">
    <source>
        <dbReference type="Proteomes" id="UP000243096"/>
    </source>
</evidence>
<evidence type="ECO:0000256" key="3">
    <source>
        <dbReference type="ARBA" id="ARBA00007520"/>
    </source>
</evidence>
<feature type="transmembrane region" description="Helical" evidence="8">
    <location>
        <begin position="262"/>
        <end position="281"/>
    </location>
</feature>
<evidence type="ECO:0000256" key="6">
    <source>
        <dbReference type="ARBA" id="ARBA00022989"/>
    </source>
</evidence>
<dbReference type="GO" id="GO:0022857">
    <property type="term" value="F:transmembrane transporter activity"/>
    <property type="evidence" value="ECO:0007669"/>
    <property type="project" value="InterPro"/>
</dbReference>
<feature type="transmembrane region" description="Helical" evidence="8">
    <location>
        <begin position="350"/>
        <end position="374"/>
    </location>
</feature>
<evidence type="ECO:0000256" key="7">
    <source>
        <dbReference type="ARBA" id="ARBA00023136"/>
    </source>
</evidence>
<dbReference type="PANTHER" id="PTHR23504">
    <property type="entry name" value="MAJOR FACILITATOR SUPERFAMILY DOMAIN-CONTAINING PROTEIN 10"/>
    <property type="match status" value="1"/>
</dbReference>
<dbReference type="AlphaFoldDB" id="A0A2P5KD07"/>
<feature type="transmembrane region" description="Helical" evidence="8">
    <location>
        <begin position="59"/>
        <end position="77"/>
    </location>
</feature>
<dbReference type="PANTHER" id="PTHR23504:SF15">
    <property type="entry name" value="MAJOR FACILITATOR SUPERFAMILY (MFS) PROFILE DOMAIN-CONTAINING PROTEIN"/>
    <property type="match status" value="1"/>
</dbReference>